<organism evidence="1 2">
    <name type="scientific">Nostoc parmelioides FACHB-3921</name>
    <dbReference type="NCBI Taxonomy" id="2692909"/>
    <lineage>
        <taxon>Bacteria</taxon>
        <taxon>Bacillati</taxon>
        <taxon>Cyanobacteriota</taxon>
        <taxon>Cyanophyceae</taxon>
        <taxon>Nostocales</taxon>
        <taxon>Nostocaceae</taxon>
        <taxon>Nostoc</taxon>
    </lineage>
</organism>
<accession>A0ABR8BL37</accession>
<comment type="caution">
    <text evidence="1">The sequence shown here is derived from an EMBL/GenBank/DDBJ whole genome shotgun (WGS) entry which is preliminary data.</text>
</comment>
<dbReference type="EMBL" id="JACJQL010000057">
    <property type="protein sequence ID" value="MBD2254581.1"/>
    <property type="molecule type" value="Genomic_DNA"/>
</dbReference>
<keyword evidence="1" id="KW-0808">Transferase</keyword>
<dbReference type="Proteomes" id="UP000621307">
    <property type="component" value="Unassembled WGS sequence"/>
</dbReference>
<reference evidence="1 2" key="1">
    <citation type="journal article" date="2020" name="ISME J.">
        <title>Comparative genomics reveals insights into cyanobacterial evolution and habitat adaptation.</title>
        <authorList>
            <person name="Chen M.Y."/>
            <person name="Teng W.K."/>
            <person name="Zhao L."/>
            <person name="Hu C.X."/>
            <person name="Zhou Y.K."/>
            <person name="Han B.P."/>
            <person name="Song L.R."/>
            <person name="Shu W.S."/>
        </authorList>
    </citation>
    <scope>NUCLEOTIDE SEQUENCE [LARGE SCALE GENOMIC DNA]</scope>
    <source>
        <strain evidence="1 2">FACHB-3921</strain>
    </source>
</reference>
<dbReference type="RefSeq" id="WP_190570824.1">
    <property type="nucleotide sequence ID" value="NZ_JACJQL010000057.1"/>
</dbReference>
<evidence type="ECO:0000313" key="2">
    <source>
        <dbReference type="Proteomes" id="UP000621307"/>
    </source>
</evidence>
<keyword evidence="2" id="KW-1185">Reference proteome</keyword>
<protein>
    <submittedName>
        <fullName evidence="1">Glycosyl transferase</fullName>
    </submittedName>
</protein>
<dbReference type="GO" id="GO:0016740">
    <property type="term" value="F:transferase activity"/>
    <property type="evidence" value="ECO:0007669"/>
    <property type="project" value="UniProtKB-KW"/>
</dbReference>
<name>A0ABR8BL37_9NOSO</name>
<gene>
    <name evidence="1" type="ORF">H6G14_25395</name>
</gene>
<sequence>MNKKPTILVYPKLPRTGLGNMLFIWANAVLFSHINDCPVVTPNWNVSIFRLGPYLRGERYKRFYGNLFSPKGYFPTLKYWLTKLKKRRIIYNHNISQLELSNLETKGIECYVFIFDRMIRYGDCFMDLREHQSIIKQKLFSSIRPSVYKDIATNQAPEIGIHVRLSDFKTLKPDEDFASVPTGFIRTPMSWYIGVVSKIREIAGYNVPATIFSDGYDHEMSELLSLPNVSRSPHASALSDMLTLSRSKILIASPGSTFSCWASYLGQCPTIWHPQRSHASVLTSEIGQSVFEGSFDPESTTVPELLSMNIKSAFNSSIRI</sequence>
<evidence type="ECO:0000313" key="1">
    <source>
        <dbReference type="EMBL" id="MBD2254581.1"/>
    </source>
</evidence>
<proteinExistence type="predicted"/>